<feature type="transmembrane region" description="Helical" evidence="8">
    <location>
        <begin position="50"/>
        <end position="67"/>
    </location>
</feature>
<proteinExistence type="inferred from homology"/>
<dbReference type="PANTHER" id="PTHR33452">
    <property type="entry name" value="OXIDOREDUCTASE CATD-RELATED"/>
    <property type="match status" value="1"/>
</dbReference>
<evidence type="ECO:0000256" key="7">
    <source>
        <dbReference type="SAM" id="MobiDB-lite"/>
    </source>
</evidence>
<evidence type="ECO:0000256" key="8">
    <source>
        <dbReference type="SAM" id="Phobius"/>
    </source>
</evidence>
<evidence type="ECO:0000256" key="1">
    <source>
        <dbReference type="ARBA" id="ARBA00004651"/>
    </source>
</evidence>
<feature type="transmembrane region" description="Helical" evidence="8">
    <location>
        <begin position="117"/>
        <end position="137"/>
    </location>
</feature>
<accession>A0ABT2MD96</accession>
<dbReference type="RefSeq" id="WP_260994295.1">
    <property type="nucleotide sequence ID" value="NZ_JAODWD010000004.1"/>
</dbReference>
<reference evidence="10" key="1">
    <citation type="submission" date="2023-07" db="EMBL/GenBank/DDBJ databases">
        <authorList>
            <person name="Deng Y."/>
            <person name="Zhang Y.-Q."/>
        </authorList>
    </citation>
    <scope>NUCLEOTIDE SEQUENCE [LARGE SCALE GENOMIC DNA]</scope>
    <source>
        <strain evidence="10">CPCC 205710</strain>
    </source>
</reference>
<keyword evidence="4 8" id="KW-0812">Transmembrane</keyword>
<feature type="transmembrane region" description="Helical" evidence="8">
    <location>
        <begin position="12"/>
        <end position="30"/>
    </location>
</feature>
<protein>
    <submittedName>
        <fullName evidence="9">DoxX family protein</fullName>
    </submittedName>
</protein>
<dbReference type="EMBL" id="JAODWD010000004">
    <property type="protein sequence ID" value="MCT7660238.1"/>
    <property type="molecule type" value="Genomic_DNA"/>
</dbReference>
<organism evidence="9 10">
    <name type="scientific">Mycobacterium deserti</name>
    <dbReference type="NCBI Taxonomy" id="2978347"/>
    <lineage>
        <taxon>Bacteria</taxon>
        <taxon>Bacillati</taxon>
        <taxon>Actinomycetota</taxon>
        <taxon>Actinomycetes</taxon>
        <taxon>Mycobacteriales</taxon>
        <taxon>Mycobacteriaceae</taxon>
        <taxon>Mycobacterium</taxon>
    </lineage>
</organism>
<evidence type="ECO:0000313" key="10">
    <source>
        <dbReference type="Proteomes" id="UP001206639"/>
    </source>
</evidence>
<evidence type="ECO:0000256" key="2">
    <source>
        <dbReference type="ARBA" id="ARBA00006679"/>
    </source>
</evidence>
<keyword evidence="10" id="KW-1185">Reference proteome</keyword>
<evidence type="ECO:0000256" key="3">
    <source>
        <dbReference type="ARBA" id="ARBA00022475"/>
    </source>
</evidence>
<keyword evidence="5 8" id="KW-1133">Transmembrane helix</keyword>
<evidence type="ECO:0000256" key="5">
    <source>
        <dbReference type="ARBA" id="ARBA00022989"/>
    </source>
</evidence>
<feature type="region of interest" description="Disordered" evidence="7">
    <location>
        <begin position="164"/>
        <end position="185"/>
    </location>
</feature>
<keyword evidence="6 8" id="KW-0472">Membrane</keyword>
<dbReference type="PANTHER" id="PTHR33452:SF4">
    <property type="entry name" value="BLL4328 PROTEIN"/>
    <property type="match status" value="1"/>
</dbReference>
<comment type="subcellular location">
    <subcellularLocation>
        <location evidence="1">Cell membrane</location>
        <topology evidence="1">Multi-pass membrane protein</topology>
    </subcellularLocation>
</comment>
<name>A0ABT2MD96_9MYCO</name>
<dbReference type="InterPro" id="IPR051907">
    <property type="entry name" value="DoxX-like_oxidoreductase"/>
</dbReference>
<gene>
    <name evidence="9" type="ORF">N4S67_17625</name>
</gene>
<comment type="similarity">
    <text evidence="2">Belongs to the DoxX family.</text>
</comment>
<sequence length="185" mass="19775">MTTTLDARFARYSSPALSIFRIIFGLLFTLHGSMKLFGWPLGESIPVGTWPAWWAGLIELVTGLLITVGLFTRIAAFIAAGHMAVAYFWMHWPPLEGPSSSFWPYDAGMGGNGGEAAIMYCFAFLLLAALGAGAWSIDSRRRPRAGRVAPGGVTGTAAPGGYATGDGYATGQPVRRGGLLSRFRR</sequence>
<evidence type="ECO:0000313" key="9">
    <source>
        <dbReference type="EMBL" id="MCT7660238.1"/>
    </source>
</evidence>
<dbReference type="Proteomes" id="UP001206639">
    <property type="component" value="Unassembled WGS sequence"/>
</dbReference>
<evidence type="ECO:0000256" key="4">
    <source>
        <dbReference type="ARBA" id="ARBA00022692"/>
    </source>
</evidence>
<keyword evidence="3" id="KW-1003">Cell membrane</keyword>
<comment type="caution">
    <text evidence="9">The sequence shown here is derived from an EMBL/GenBank/DDBJ whole genome shotgun (WGS) entry which is preliminary data.</text>
</comment>
<feature type="transmembrane region" description="Helical" evidence="8">
    <location>
        <begin position="74"/>
        <end position="92"/>
    </location>
</feature>
<evidence type="ECO:0000256" key="6">
    <source>
        <dbReference type="ARBA" id="ARBA00023136"/>
    </source>
</evidence>
<dbReference type="InterPro" id="IPR032808">
    <property type="entry name" value="DoxX"/>
</dbReference>
<dbReference type="Pfam" id="PF07681">
    <property type="entry name" value="DoxX"/>
    <property type="match status" value="1"/>
</dbReference>